<evidence type="ECO:0000313" key="1">
    <source>
        <dbReference type="EMBL" id="KAE8305722.1"/>
    </source>
</evidence>
<gene>
    <name evidence="1" type="ORF">GL50803_0014891</name>
</gene>
<dbReference type="AlphaFoldDB" id="D3KH50"/>
<protein>
    <submittedName>
        <fullName evidence="1">Uncharacterized protein</fullName>
    </submittedName>
</protein>
<dbReference type="HOGENOM" id="CLU_1162988_0_0_1"/>
<dbReference type="Proteomes" id="UP000001548">
    <property type="component" value="Unassembled WGS sequence"/>
</dbReference>
<comment type="caution">
    <text evidence="1">The sequence shown here is derived from an EMBL/GenBank/DDBJ whole genome shotgun (WGS) entry which is preliminary data.</text>
</comment>
<dbReference type="EMBL" id="AACB03000001">
    <property type="protein sequence ID" value="KAE8305722.1"/>
    <property type="molecule type" value="Genomic_DNA"/>
</dbReference>
<proteinExistence type="predicted"/>
<organism evidence="1 2">
    <name type="scientific">Giardia intestinalis (strain ATCC 50803 / WB clone C6)</name>
    <name type="common">Giardia lamblia</name>
    <dbReference type="NCBI Taxonomy" id="184922"/>
    <lineage>
        <taxon>Eukaryota</taxon>
        <taxon>Metamonada</taxon>
        <taxon>Diplomonadida</taxon>
        <taxon>Hexamitidae</taxon>
        <taxon>Giardiinae</taxon>
        <taxon>Giardia</taxon>
    </lineage>
</organism>
<sequence length="239" mass="26159">MLTEAASELLARPDLSERILSLEDPASEELFGKSIACIEEVLGYSRVDPSNFKTFGRSTSSKLVTMNAGPQAPHEDTSGQCLQRDFIHHERTGSMEAELITTYPTLLCRSSQPCTMTNRSTQQSFNASRRPSITPAAPVLFPNLTAEFHALSSHRWQALPPLEKERRTVSRIPTITSTTIQKTLRSLSPLGPVNQPPSRIPSSLGPADLPICVLCALDRGYWPEFAQIPGASLKGSSIQ</sequence>
<evidence type="ECO:0000313" key="2">
    <source>
        <dbReference type="Proteomes" id="UP000001548"/>
    </source>
</evidence>
<reference evidence="1 2" key="1">
    <citation type="journal article" date="2007" name="Science">
        <title>Genomic minimalism in the early diverging intestinal parasite Giardia lamblia.</title>
        <authorList>
            <person name="Morrison H.G."/>
            <person name="McArthur A.G."/>
            <person name="Gillin F.D."/>
            <person name="Aley S.B."/>
            <person name="Adam R.D."/>
            <person name="Olsen G.J."/>
            <person name="Best A.A."/>
            <person name="Cande W.Z."/>
            <person name="Chen F."/>
            <person name="Cipriano M.J."/>
            <person name="Davids B.J."/>
            <person name="Dawson S.C."/>
            <person name="Elmendorf H.G."/>
            <person name="Hehl A.B."/>
            <person name="Holder M.E."/>
            <person name="Huse S.M."/>
            <person name="Kim U.U."/>
            <person name="Lasek-Nesselquist E."/>
            <person name="Manning G."/>
            <person name="Nigam A."/>
            <person name="Nixon J.E."/>
            <person name="Palm D."/>
            <person name="Passamaneck N.E."/>
            <person name="Prabhu A."/>
            <person name="Reich C.I."/>
            <person name="Reiner D.S."/>
            <person name="Samuelson J."/>
            <person name="Svard S.G."/>
            <person name="Sogin M.L."/>
        </authorList>
    </citation>
    <scope>NUCLEOTIDE SEQUENCE [LARGE SCALE GENOMIC DNA]</scope>
    <source>
        <strain evidence="1 2">WB C6</strain>
    </source>
</reference>
<dbReference type="VEuPathDB" id="GiardiaDB:GL50803_14891"/>
<accession>D3KH50</accession>
<dbReference type="OMA" id="KSIACIE"/>
<name>D3KH50_GIAIC</name>
<keyword evidence="2" id="KW-1185">Reference proteome</keyword>